<proteinExistence type="predicted"/>
<dbReference type="SMART" id="SM00530">
    <property type="entry name" value="HTH_XRE"/>
    <property type="match status" value="1"/>
</dbReference>
<evidence type="ECO:0000259" key="1">
    <source>
        <dbReference type="PROSITE" id="PS50943"/>
    </source>
</evidence>
<dbReference type="PROSITE" id="PS50943">
    <property type="entry name" value="HTH_CROC1"/>
    <property type="match status" value="1"/>
</dbReference>
<dbReference type="InterPro" id="IPR001387">
    <property type="entry name" value="Cro/C1-type_HTH"/>
</dbReference>
<dbReference type="SUPFAM" id="SSF47413">
    <property type="entry name" value="lambda repressor-like DNA-binding domains"/>
    <property type="match status" value="1"/>
</dbReference>
<keyword evidence="3" id="KW-1185">Reference proteome</keyword>
<organism evidence="2 3">
    <name type="scientific">Krasilnikovia cinnamomea</name>
    <dbReference type="NCBI Taxonomy" id="349313"/>
    <lineage>
        <taxon>Bacteria</taxon>
        <taxon>Bacillati</taxon>
        <taxon>Actinomycetota</taxon>
        <taxon>Actinomycetes</taxon>
        <taxon>Micromonosporales</taxon>
        <taxon>Micromonosporaceae</taxon>
        <taxon>Krasilnikovia</taxon>
    </lineage>
</organism>
<gene>
    <name evidence="2" type="ORF">EV385_1898</name>
</gene>
<comment type="caution">
    <text evidence="2">The sequence shown here is derived from an EMBL/GenBank/DDBJ whole genome shotgun (WGS) entry which is preliminary data.</text>
</comment>
<dbReference type="Gene3D" id="1.10.260.40">
    <property type="entry name" value="lambda repressor-like DNA-binding domains"/>
    <property type="match status" value="1"/>
</dbReference>
<accession>A0A4Q7ZIN8</accession>
<feature type="domain" description="HTH cro/C1-type" evidence="1">
    <location>
        <begin position="24"/>
        <end position="78"/>
    </location>
</feature>
<dbReference type="EMBL" id="SHKY01000001">
    <property type="protein sequence ID" value="RZU50133.1"/>
    <property type="molecule type" value="Genomic_DNA"/>
</dbReference>
<reference evidence="2 3" key="1">
    <citation type="submission" date="2019-02" db="EMBL/GenBank/DDBJ databases">
        <title>Sequencing the genomes of 1000 actinobacteria strains.</title>
        <authorList>
            <person name="Klenk H.-P."/>
        </authorList>
    </citation>
    <scope>NUCLEOTIDE SEQUENCE [LARGE SCALE GENOMIC DNA]</scope>
    <source>
        <strain evidence="2 3">DSM 45162</strain>
    </source>
</reference>
<protein>
    <submittedName>
        <fullName evidence="2">Helix-turn-helix protein</fullName>
    </submittedName>
</protein>
<dbReference type="CDD" id="cd00093">
    <property type="entry name" value="HTH_XRE"/>
    <property type="match status" value="1"/>
</dbReference>
<dbReference type="Pfam" id="PF13560">
    <property type="entry name" value="HTH_31"/>
    <property type="match status" value="1"/>
</dbReference>
<evidence type="ECO:0000313" key="3">
    <source>
        <dbReference type="Proteomes" id="UP000292564"/>
    </source>
</evidence>
<name>A0A4Q7ZIN8_9ACTN</name>
<dbReference type="OrthoDB" id="3458445at2"/>
<dbReference type="Pfam" id="PF19054">
    <property type="entry name" value="DUF5753"/>
    <property type="match status" value="1"/>
</dbReference>
<dbReference type="InterPro" id="IPR010982">
    <property type="entry name" value="Lambda_DNA-bd_dom_sf"/>
</dbReference>
<dbReference type="RefSeq" id="WP_130509111.1">
    <property type="nucleotide sequence ID" value="NZ_SHKY01000001.1"/>
</dbReference>
<sequence length="290" mass="32523">MEIEPMPTRRQPPTVRRRRLAAELLSLRSEAGLTREQVAVETGLSTGALFRIEKAQTRPQKRTLRALLDLYGVNAKDRRDELEALLRQSGEVGWLQLFEGNLVESYATLISFEAEAFRESVFELSFVPGLLQTEAYAEMVTRALMPEAEDDEIERRVEVRMRRQQALTKPSKLSLWAILDEAVIRRKVGGDALMREQLEHLIAASRRPNVTIQVVPFGAGAHLGMPGSFLTLEFSDPDPPLIYTENSGGGLFLEQDADVARYRSSFQRLAAQALSPDDTLRMIKEAAEAA</sequence>
<dbReference type="GO" id="GO:0003677">
    <property type="term" value="F:DNA binding"/>
    <property type="evidence" value="ECO:0007669"/>
    <property type="project" value="InterPro"/>
</dbReference>
<dbReference type="InterPro" id="IPR043917">
    <property type="entry name" value="DUF5753"/>
</dbReference>
<dbReference type="Proteomes" id="UP000292564">
    <property type="component" value="Unassembled WGS sequence"/>
</dbReference>
<dbReference type="AlphaFoldDB" id="A0A4Q7ZIN8"/>
<evidence type="ECO:0000313" key="2">
    <source>
        <dbReference type="EMBL" id="RZU50133.1"/>
    </source>
</evidence>